<organism evidence="4">
    <name type="scientific">Medioppia subpectinata</name>
    <dbReference type="NCBI Taxonomy" id="1979941"/>
    <lineage>
        <taxon>Eukaryota</taxon>
        <taxon>Metazoa</taxon>
        <taxon>Ecdysozoa</taxon>
        <taxon>Arthropoda</taxon>
        <taxon>Chelicerata</taxon>
        <taxon>Arachnida</taxon>
        <taxon>Acari</taxon>
        <taxon>Acariformes</taxon>
        <taxon>Sarcoptiformes</taxon>
        <taxon>Oribatida</taxon>
        <taxon>Brachypylina</taxon>
        <taxon>Oppioidea</taxon>
        <taxon>Oppiidae</taxon>
        <taxon>Medioppia</taxon>
    </lineage>
</organism>
<feature type="domain" description="Chitin-binding type-2" evidence="3">
    <location>
        <begin position="23"/>
        <end position="77"/>
    </location>
</feature>
<feature type="chain" id="PRO_5036403451" description="Chitin-binding type-2 domain-containing protein" evidence="2">
    <location>
        <begin position="17"/>
        <end position="152"/>
    </location>
</feature>
<dbReference type="InterPro" id="IPR002557">
    <property type="entry name" value="Chitin-bd_dom"/>
</dbReference>
<dbReference type="SUPFAM" id="SSF57625">
    <property type="entry name" value="Invertebrate chitin-binding proteins"/>
    <property type="match status" value="2"/>
</dbReference>
<dbReference type="AlphaFoldDB" id="A0A7R9L8H9"/>
<evidence type="ECO:0000256" key="1">
    <source>
        <dbReference type="SAM" id="MobiDB-lite"/>
    </source>
</evidence>
<evidence type="ECO:0000313" key="5">
    <source>
        <dbReference type="Proteomes" id="UP000759131"/>
    </source>
</evidence>
<dbReference type="GO" id="GO:0005576">
    <property type="term" value="C:extracellular region"/>
    <property type="evidence" value="ECO:0007669"/>
    <property type="project" value="InterPro"/>
</dbReference>
<dbReference type="EMBL" id="OC873753">
    <property type="protein sequence ID" value="CAD7636951.1"/>
    <property type="molecule type" value="Genomic_DNA"/>
</dbReference>
<dbReference type="Proteomes" id="UP000759131">
    <property type="component" value="Unassembled WGS sequence"/>
</dbReference>
<dbReference type="Pfam" id="PF01607">
    <property type="entry name" value="CBM_14"/>
    <property type="match status" value="1"/>
</dbReference>
<protein>
    <recommendedName>
        <fullName evidence="3">Chitin-binding type-2 domain-containing protein</fullName>
    </recommendedName>
</protein>
<dbReference type="GO" id="GO:0008061">
    <property type="term" value="F:chitin binding"/>
    <property type="evidence" value="ECO:0007669"/>
    <property type="project" value="InterPro"/>
</dbReference>
<accession>A0A7R9L8H9</accession>
<feature type="signal peptide" evidence="2">
    <location>
        <begin position="1"/>
        <end position="16"/>
    </location>
</feature>
<reference evidence="4" key="1">
    <citation type="submission" date="2020-11" db="EMBL/GenBank/DDBJ databases">
        <authorList>
            <person name="Tran Van P."/>
        </authorList>
    </citation>
    <scope>NUCLEOTIDE SEQUENCE</scope>
</reference>
<dbReference type="SMART" id="SM00494">
    <property type="entry name" value="ChtBD2"/>
    <property type="match status" value="2"/>
</dbReference>
<dbReference type="InterPro" id="IPR036508">
    <property type="entry name" value="Chitin-bd_dom_sf"/>
</dbReference>
<gene>
    <name evidence="4" type="ORF">OSB1V03_LOCUS16794</name>
</gene>
<evidence type="ECO:0000313" key="4">
    <source>
        <dbReference type="EMBL" id="CAD7636951.1"/>
    </source>
</evidence>
<dbReference type="EMBL" id="CAJPIZ010019178">
    <property type="protein sequence ID" value="CAG2116839.1"/>
    <property type="molecule type" value="Genomic_DNA"/>
</dbReference>
<feature type="domain" description="Chitin-binding type-2" evidence="3">
    <location>
        <begin position="97"/>
        <end position="150"/>
    </location>
</feature>
<evidence type="ECO:0000256" key="2">
    <source>
        <dbReference type="SAM" id="SignalP"/>
    </source>
</evidence>
<evidence type="ECO:0000259" key="3">
    <source>
        <dbReference type="SMART" id="SM00494"/>
    </source>
</evidence>
<keyword evidence="2" id="KW-0732">Signal</keyword>
<dbReference type="Gene3D" id="2.170.140.10">
    <property type="entry name" value="Chitin binding domain"/>
    <property type="match status" value="1"/>
</dbReference>
<sequence>MLKIVLLLSAAALCYGADRSIDDYCSKDGYMPGPDPDDYYTCEKVPDQCWNRHLVHCPAGGIWDQLTHKCKPKPTAAPTPTPTPRPTVGPTPDPVDLYCSRDGYMPDFEDHHKFYQCENIGPHKWRLTMQTCPSGYTWVQEHKRCDGPPDGR</sequence>
<feature type="compositionally biased region" description="Pro residues" evidence="1">
    <location>
        <begin position="75"/>
        <end position="93"/>
    </location>
</feature>
<name>A0A7R9L8H9_9ACAR</name>
<feature type="region of interest" description="Disordered" evidence="1">
    <location>
        <begin position="73"/>
        <end position="93"/>
    </location>
</feature>
<dbReference type="OrthoDB" id="6525435at2759"/>
<keyword evidence="5" id="KW-1185">Reference proteome</keyword>
<proteinExistence type="predicted"/>